<dbReference type="Proteomes" id="UP001596417">
    <property type="component" value="Unassembled WGS sequence"/>
</dbReference>
<evidence type="ECO:0000256" key="1">
    <source>
        <dbReference type="ARBA" id="ARBA00023239"/>
    </source>
</evidence>
<reference evidence="2 3" key="1">
    <citation type="journal article" date="2019" name="Int. J. Syst. Evol. Microbiol.">
        <title>The Global Catalogue of Microorganisms (GCM) 10K type strain sequencing project: providing services to taxonomists for standard genome sequencing and annotation.</title>
        <authorList>
            <consortium name="The Broad Institute Genomics Platform"/>
            <consortium name="The Broad Institute Genome Sequencing Center for Infectious Disease"/>
            <person name="Wu L."/>
            <person name="Ma J."/>
        </authorList>
    </citation>
    <scope>NUCLEOTIDE SEQUENCE [LARGE SCALE GENOMIC DNA]</scope>
    <source>
        <strain evidence="2 3">RDMS1</strain>
    </source>
</reference>
<keyword evidence="1 2" id="KW-0456">Lyase</keyword>
<dbReference type="Pfam" id="PF00221">
    <property type="entry name" value="Lyase_aromatic"/>
    <property type="match status" value="1"/>
</dbReference>
<dbReference type="PANTHER" id="PTHR10362">
    <property type="entry name" value="HISTIDINE AMMONIA-LYASE"/>
    <property type="match status" value="1"/>
</dbReference>
<evidence type="ECO:0000313" key="3">
    <source>
        <dbReference type="Proteomes" id="UP001596417"/>
    </source>
</evidence>
<proteinExistence type="predicted"/>
<gene>
    <name evidence="2" type="primary">hutH</name>
    <name evidence="2" type="ORF">ACFQL7_23310</name>
</gene>
<dbReference type="Gene3D" id="1.10.275.10">
    <property type="entry name" value="Fumarase/aspartase (N-terminal domain)"/>
    <property type="match status" value="1"/>
</dbReference>
<dbReference type="InterPro" id="IPR024083">
    <property type="entry name" value="Fumarase/histidase_N"/>
</dbReference>
<keyword evidence="3" id="KW-1185">Reference proteome</keyword>
<dbReference type="InterPro" id="IPR001106">
    <property type="entry name" value="Aromatic_Lyase"/>
</dbReference>
<dbReference type="AlphaFoldDB" id="A0ABD5YYB2"/>
<name>A0ABD5YYB2_9EURY</name>
<dbReference type="FunFam" id="1.10.275.10:FF:000005">
    <property type="entry name" value="Histidine ammonia-lyase"/>
    <property type="match status" value="1"/>
</dbReference>
<protein>
    <submittedName>
        <fullName evidence="2">Histidine ammonia-lyase</fullName>
        <ecNumber evidence="2">4.3.1.3</ecNumber>
    </submittedName>
</protein>
<dbReference type="CDD" id="cd00332">
    <property type="entry name" value="PAL-HAL"/>
    <property type="match status" value="1"/>
</dbReference>
<organism evidence="2 3">
    <name type="scientific">Halocatena marina</name>
    <dbReference type="NCBI Taxonomy" id="2934937"/>
    <lineage>
        <taxon>Archaea</taxon>
        <taxon>Methanobacteriati</taxon>
        <taxon>Methanobacteriota</taxon>
        <taxon>Stenosarchaea group</taxon>
        <taxon>Halobacteria</taxon>
        <taxon>Halobacteriales</taxon>
        <taxon>Natronomonadaceae</taxon>
        <taxon>Halocatena</taxon>
    </lineage>
</organism>
<sequence length="496" mass="52331">MIELNGSLSIEDVVTVACESERIALASNAAAKMRETRDVVASIVETNEQQVYGLNTGFGKLQDVAISKDNLKALQENIVRSHAAAVGDPAPVPVVRAAMLSRANTLSAGRSGVRPALVEQFVALLNADIHPLVPLGGSTDDLGANAHFARALLGEGRVEYQGKEVDAADALADAGIEPLSLAPKEGLSTLSGTPVMTGLLVIALNNVQTLLTAADTVAALTFSLIGNCPETFEKRVLADRPQQGHQTAARNIRCLLSDNVGIERMEQDPLSLRLVPQIHGTTRMQTEHARDVVETELESVTDNPLVYPDGSLVSCGNFNGQPLAESADQLSRSLTKLTEASEQRTHKLLHDDAVPAPFLADNPGIESGLMIAHYTATGLVTESRLVDSASDHSVVVSGGQEDVHSMGTISARNLHNAVERVSLVFAIELLVAVQFASLDDDPPLSDALTALVDAVSESVTLPDGDVHLHDKTEALAGLLREGFVDDIVGDAETAGC</sequence>
<dbReference type="RefSeq" id="WP_264556426.1">
    <property type="nucleotide sequence ID" value="NZ_CP109980.1"/>
</dbReference>
<dbReference type="GeneID" id="76202132"/>
<dbReference type="EC" id="4.3.1.3" evidence="2"/>
<dbReference type="InterPro" id="IPR008948">
    <property type="entry name" value="L-Aspartase-like"/>
</dbReference>
<dbReference type="Gene3D" id="1.20.200.10">
    <property type="entry name" value="Fumarase/aspartase (Central domain)"/>
    <property type="match status" value="1"/>
</dbReference>
<dbReference type="GO" id="GO:0004397">
    <property type="term" value="F:histidine ammonia-lyase activity"/>
    <property type="evidence" value="ECO:0007669"/>
    <property type="project" value="UniProtKB-EC"/>
</dbReference>
<evidence type="ECO:0000313" key="2">
    <source>
        <dbReference type="EMBL" id="MFC7192451.1"/>
    </source>
</evidence>
<dbReference type="SUPFAM" id="SSF48557">
    <property type="entry name" value="L-aspartase-like"/>
    <property type="match status" value="1"/>
</dbReference>
<comment type="caution">
    <text evidence="2">The sequence shown here is derived from an EMBL/GenBank/DDBJ whole genome shotgun (WGS) entry which is preliminary data.</text>
</comment>
<accession>A0ABD5YYB2</accession>
<dbReference type="EMBL" id="JBHTAX010000004">
    <property type="protein sequence ID" value="MFC7192451.1"/>
    <property type="molecule type" value="Genomic_DNA"/>
</dbReference>